<accession>A0A7I7XZS9</accession>
<reference evidence="1" key="2">
    <citation type="submission" date="2020-02" db="EMBL/GenBank/DDBJ databases">
        <authorList>
            <person name="Matsumoto Y."/>
            <person name="Motooka D."/>
            <person name="Nakamura S."/>
        </authorList>
    </citation>
    <scope>NUCLEOTIDE SEQUENCE</scope>
    <source>
        <strain evidence="1">JCM 13671</strain>
    </source>
</reference>
<gene>
    <name evidence="1" type="ORF">MCNF_35050</name>
</gene>
<evidence type="ECO:0000313" key="2">
    <source>
        <dbReference type="Proteomes" id="UP000466931"/>
    </source>
</evidence>
<protein>
    <recommendedName>
        <fullName evidence="3">PASTA domain-containing protein</fullName>
    </recommendedName>
</protein>
<name>A0A7I7XZS9_9MYCO</name>
<proteinExistence type="predicted"/>
<dbReference type="AlphaFoldDB" id="A0A7I7XZS9"/>
<dbReference type="EMBL" id="AP022612">
    <property type="protein sequence ID" value="BBZ34900.1"/>
    <property type="molecule type" value="Genomic_DNA"/>
</dbReference>
<dbReference type="Proteomes" id="UP000466931">
    <property type="component" value="Chromosome"/>
</dbReference>
<evidence type="ECO:0008006" key="3">
    <source>
        <dbReference type="Google" id="ProtNLM"/>
    </source>
</evidence>
<dbReference type="Gene3D" id="3.30.10.20">
    <property type="match status" value="1"/>
</dbReference>
<keyword evidence="2" id="KW-1185">Reference proteome</keyword>
<sequence length="152" mass="16744">MVPGRDTGYDRCTCRRWGRRRRCDCGGARAMRIVKACAGAAVAALMVSAVAHAQPEDAESDDVVSEDVVSEDAGWEMPDIKEMNLQDADDALKEAAAGAEFELNTENINGVHQDQVVYEFWKVCWQAPEAGEMVTPDSWVGVGVTRYNIDCW</sequence>
<evidence type="ECO:0000313" key="1">
    <source>
        <dbReference type="EMBL" id="BBZ34900.1"/>
    </source>
</evidence>
<organism evidence="1 2">
    <name type="scientific">Mycolicibacterium confluentis</name>
    <dbReference type="NCBI Taxonomy" id="28047"/>
    <lineage>
        <taxon>Bacteria</taxon>
        <taxon>Bacillati</taxon>
        <taxon>Actinomycetota</taxon>
        <taxon>Actinomycetes</taxon>
        <taxon>Mycobacteriales</taxon>
        <taxon>Mycobacteriaceae</taxon>
        <taxon>Mycolicibacterium</taxon>
    </lineage>
</organism>
<reference evidence="1" key="1">
    <citation type="journal article" date="2019" name="Emerg. Microbes Infect.">
        <title>Comprehensive subspecies identification of 175 nontuberculous mycobacteria species based on 7547 genomic profiles.</title>
        <authorList>
            <person name="Matsumoto Y."/>
            <person name="Kinjo T."/>
            <person name="Motooka D."/>
            <person name="Nabeya D."/>
            <person name="Jung N."/>
            <person name="Uechi K."/>
            <person name="Horii T."/>
            <person name="Iida T."/>
            <person name="Fujita J."/>
            <person name="Nakamura S."/>
        </authorList>
    </citation>
    <scope>NUCLEOTIDE SEQUENCE [LARGE SCALE GENOMIC DNA]</scope>
    <source>
        <strain evidence="1">JCM 13671</strain>
    </source>
</reference>